<dbReference type="RefSeq" id="WP_140929377.1">
    <property type="nucleotide sequence ID" value="NZ_VFSU01000034.1"/>
</dbReference>
<keyword evidence="2" id="KW-1185">Reference proteome</keyword>
<name>A0A501XE15_9SPHN</name>
<dbReference type="EMBL" id="VFSU01000034">
    <property type="protein sequence ID" value="TPE58524.1"/>
    <property type="molecule type" value="Genomic_DNA"/>
</dbReference>
<gene>
    <name evidence="1" type="ORF">FJQ54_15775</name>
</gene>
<dbReference type="AlphaFoldDB" id="A0A501XE15"/>
<dbReference type="OrthoDB" id="8481272at2"/>
<evidence type="ECO:0000313" key="1">
    <source>
        <dbReference type="EMBL" id="TPE58524.1"/>
    </source>
</evidence>
<dbReference type="Proteomes" id="UP000319897">
    <property type="component" value="Unassembled WGS sequence"/>
</dbReference>
<organism evidence="1 2">
    <name type="scientific">Sandaracinobacter neustonicus</name>
    <dbReference type="NCBI Taxonomy" id="1715348"/>
    <lineage>
        <taxon>Bacteria</taxon>
        <taxon>Pseudomonadati</taxon>
        <taxon>Pseudomonadota</taxon>
        <taxon>Alphaproteobacteria</taxon>
        <taxon>Sphingomonadales</taxon>
        <taxon>Sphingosinicellaceae</taxon>
        <taxon>Sandaracinobacter</taxon>
    </lineage>
</organism>
<proteinExistence type="predicted"/>
<accession>A0A501XE15</accession>
<reference evidence="1 2" key="1">
    <citation type="submission" date="2019-06" db="EMBL/GenBank/DDBJ databases">
        <authorList>
            <person name="Lee I."/>
            <person name="Jang G.I."/>
            <person name="Hwang C.Y."/>
        </authorList>
    </citation>
    <scope>NUCLEOTIDE SEQUENCE [LARGE SCALE GENOMIC DNA]</scope>
    <source>
        <strain evidence="1 2">PAMC 28131</strain>
    </source>
</reference>
<comment type="caution">
    <text evidence="1">The sequence shown here is derived from an EMBL/GenBank/DDBJ whole genome shotgun (WGS) entry which is preliminary data.</text>
</comment>
<protein>
    <submittedName>
        <fullName evidence="1">Uncharacterized protein</fullName>
    </submittedName>
</protein>
<evidence type="ECO:0000313" key="2">
    <source>
        <dbReference type="Proteomes" id="UP000319897"/>
    </source>
</evidence>
<sequence length="72" mass="7972">MLREVGCRELPLAAMQPGDVLLCNPAVRQVHLAVRTELGVVEACARLRRVVERPGLDGALWRSVWRLPEGGE</sequence>